<dbReference type="InterPro" id="IPR039743">
    <property type="entry name" value="6GAL/EXGAL"/>
</dbReference>
<dbReference type="Gene3D" id="3.20.20.80">
    <property type="entry name" value="Glycosidases"/>
    <property type="match status" value="1"/>
</dbReference>
<protein>
    <submittedName>
        <fullName evidence="2">Undecaprenyl-phosphate 4-deoxy-4-formamido-L-arabinose transferase</fullName>
    </submittedName>
</protein>
<organism evidence="2 3">
    <name type="scientific">Acrasis kona</name>
    <dbReference type="NCBI Taxonomy" id="1008807"/>
    <lineage>
        <taxon>Eukaryota</taxon>
        <taxon>Discoba</taxon>
        <taxon>Heterolobosea</taxon>
        <taxon>Tetramitia</taxon>
        <taxon>Eutetramitia</taxon>
        <taxon>Acrasidae</taxon>
        <taxon>Acrasis</taxon>
    </lineage>
</organism>
<name>A0AAW2ZJJ0_9EUKA</name>
<accession>A0AAW2ZJJ0</accession>
<evidence type="ECO:0000256" key="1">
    <source>
        <dbReference type="SAM" id="SignalP"/>
    </source>
</evidence>
<sequence>MNIILLVVCLCSIVAIYCGEPNVKFNINNTYSHPYLGFGATVWQDERENCIKPALKELNMKYVRWWVDYQHDYAPFDNFDYEWSKYSLDRPKAFYDLCKQNNVTILMIMKRPAMNWLKDKMVMKEELYGAWAKYWAAAVDRFMKNGIEISYVEVFNEQDGDWDAHVDPKGYAKVVEYVRKELDYRNYQKVGIVGPGTSHVDELEYLKWVNPDRLVAWSNHAYEFTGEVNQYDGHKWMRSRAQRLASNMSQRKDLPILITELGSKTEVFHNIRYNPFNRGGAPAYASRLAHNALELISSGIHGLFIWDACDHEWDKEKWGMIAEDGTKKVSFWVMKQLISAIPAGSKILKPSNQNSDVATSAYYDQRGGYVFLSHSNAAPEARKVEVFLENVKFSSQSPVETLAWSLYGKEEEIKKSVWVSSDKNWVAVDLPSDSLVTLKFKL</sequence>
<keyword evidence="1" id="KW-0732">Signal</keyword>
<evidence type="ECO:0000313" key="2">
    <source>
        <dbReference type="EMBL" id="KAL0489143.1"/>
    </source>
</evidence>
<dbReference type="PANTHER" id="PTHR42767">
    <property type="entry name" value="ENDO-BETA-1,6-GALACTANASE"/>
    <property type="match status" value="1"/>
</dbReference>
<proteinExistence type="predicted"/>
<dbReference type="EMBL" id="JAOPGA020001518">
    <property type="protein sequence ID" value="KAL0489143.1"/>
    <property type="molecule type" value="Genomic_DNA"/>
</dbReference>
<comment type="caution">
    <text evidence="2">The sequence shown here is derived from an EMBL/GenBank/DDBJ whole genome shotgun (WGS) entry which is preliminary data.</text>
</comment>
<dbReference type="GO" id="GO:0016740">
    <property type="term" value="F:transferase activity"/>
    <property type="evidence" value="ECO:0007669"/>
    <property type="project" value="UniProtKB-KW"/>
</dbReference>
<dbReference type="AlphaFoldDB" id="A0AAW2ZJJ0"/>
<dbReference type="PANTHER" id="PTHR42767:SF1">
    <property type="entry name" value="ENDO-BETA-1,6-GALACTANASE-LIKE DOMAIN-CONTAINING PROTEIN"/>
    <property type="match status" value="1"/>
</dbReference>
<dbReference type="SUPFAM" id="SSF51445">
    <property type="entry name" value="(Trans)glycosidases"/>
    <property type="match status" value="1"/>
</dbReference>
<reference evidence="2 3" key="1">
    <citation type="submission" date="2024-03" db="EMBL/GenBank/DDBJ databases">
        <title>The Acrasis kona genome and developmental transcriptomes reveal deep origins of eukaryotic multicellular pathways.</title>
        <authorList>
            <person name="Sheikh S."/>
            <person name="Fu C.-J."/>
            <person name="Brown M.W."/>
            <person name="Baldauf S.L."/>
        </authorList>
    </citation>
    <scope>NUCLEOTIDE SEQUENCE [LARGE SCALE GENOMIC DNA]</scope>
    <source>
        <strain evidence="2 3">ATCC MYA-3509</strain>
    </source>
</reference>
<keyword evidence="2" id="KW-0808">Transferase</keyword>
<feature type="signal peptide" evidence="1">
    <location>
        <begin position="1"/>
        <end position="18"/>
    </location>
</feature>
<dbReference type="Proteomes" id="UP001431209">
    <property type="component" value="Unassembled WGS sequence"/>
</dbReference>
<dbReference type="InterPro" id="IPR017853">
    <property type="entry name" value="GH"/>
</dbReference>
<gene>
    <name evidence="2" type="ORF">AKO1_013865</name>
</gene>
<feature type="chain" id="PRO_5043923983" evidence="1">
    <location>
        <begin position="19"/>
        <end position="442"/>
    </location>
</feature>
<evidence type="ECO:0000313" key="3">
    <source>
        <dbReference type="Proteomes" id="UP001431209"/>
    </source>
</evidence>
<keyword evidence="3" id="KW-1185">Reference proteome</keyword>
<dbReference type="GO" id="GO:0004553">
    <property type="term" value="F:hydrolase activity, hydrolyzing O-glycosyl compounds"/>
    <property type="evidence" value="ECO:0007669"/>
    <property type="project" value="InterPro"/>
</dbReference>